<name>A0A1M7SXV4_9RHOB</name>
<gene>
    <name evidence="2" type="ORF">SAMN05216200_103379</name>
</gene>
<protein>
    <recommendedName>
        <fullName evidence="1">DUF6538 domain-containing protein</fullName>
    </recommendedName>
</protein>
<dbReference type="RefSeq" id="WP_370426840.1">
    <property type="nucleotide sequence ID" value="NZ_FRDL01000003.1"/>
</dbReference>
<dbReference type="InterPro" id="IPR046668">
    <property type="entry name" value="DUF6538"/>
</dbReference>
<dbReference type="Pfam" id="PF20172">
    <property type="entry name" value="DUF6538"/>
    <property type="match status" value="1"/>
</dbReference>
<reference evidence="2 3" key="1">
    <citation type="submission" date="2016-12" db="EMBL/GenBank/DDBJ databases">
        <authorList>
            <person name="Song W.-J."/>
            <person name="Kurnit D.M."/>
        </authorList>
    </citation>
    <scope>NUCLEOTIDE SEQUENCE [LARGE SCALE GENOMIC DNA]</scope>
    <source>
        <strain evidence="2 3">CGMCC 1.10808</strain>
    </source>
</reference>
<organism evidence="2 3">
    <name type="scientific">Oceanicella actignis</name>
    <dbReference type="NCBI Taxonomy" id="1189325"/>
    <lineage>
        <taxon>Bacteria</taxon>
        <taxon>Pseudomonadati</taxon>
        <taxon>Pseudomonadota</taxon>
        <taxon>Alphaproteobacteria</taxon>
        <taxon>Rhodobacterales</taxon>
        <taxon>Paracoccaceae</taxon>
        <taxon>Oceanicella</taxon>
    </lineage>
</organism>
<dbReference type="AlphaFoldDB" id="A0A1M7SXV4"/>
<dbReference type="EMBL" id="FRDL01000003">
    <property type="protein sequence ID" value="SHN63218.1"/>
    <property type="molecule type" value="Genomic_DNA"/>
</dbReference>
<evidence type="ECO:0000313" key="2">
    <source>
        <dbReference type="EMBL" id="SHN63218.1"/>
    </source>
</evidence>
<keyword evidence="3" id="KW-1185">Reference proteome</keyword>
<dbReference type="Proteomes" id="UP000184066">
    <property type="component" value="Unassembled WGS sequence"/>
</dbReference>
<proteinExistence type="predicted"/>
<evidence type="ECO:0000313" key="3">
    <source>
        <dbReference type="Proteomes" id="UP000184066"/>
    </source>
</evidence>
<sequence>MGIYCDRGRYYFVKRVPKRFAHVDPRQKITRCLHTDSRREALARAPAV</sequence>
<feature type="domain" description="DUF6538" evidence="1">
    <location>
        <begin position="7"/>
        <end position="46"/>
    </location>
</feature>
<accession>A0A1M7SXV4</accession>
<evidence type="ECO:0000259" key="1">
    <source>
        <dbReference type="Pfam" id="PF20172"/>
    </source>
</evidence>
<feature type="non-terminal residue" evidence="2">
    <location>
        <position position="48"/>
    </location>
</feature>